<gene>
    <name evidence="2" type="ORF">FIBSPDRAFT_1045834</name>
</gene>
<dbReference type="AlphaFoldDB" id="A0A166HIL1"/>
<organism evidence="2 3">
    <name type="scientific">Athelia psychrophila</name>
    <dbReference type="NCBI Taxonomy" id="1759441"/>
    <lineage>
        <taxon>Eukaryota</taxon>
        <taxon>Fungi</taxon>
        <taxon>Dikarya</taxon>
        <taxon>Basidiomycota</taxon>
        <taxon>Agaricomycotina</taxon>
        <taxon>Agaricomycetes</taxon>
        <taxon>Agaricomycetidae</taxon>
        <taxon>Atheliales</taxon>
        <taxon>Atheliaceae</taxon>
        <taxon>Athelia</taxon>
    </lineage>
</organism>
<accession>A0A166HIL1</accession>
<reference evidence="2 3" key="1">
    <citation type="journal article" date="2016" name="Mol. Biol. Evol.">
        <title>Comparative Genomics of Early-Diverging Mushroom-Forming Fungi Provides Insights into the Origins of Lignocellulose Decay Capabilities.</title>
        <authorList>
            <person name="Nagy L.G."/>
            <person name="Riley R."/>
            <person name="Tritt A."/>
            <person name="Adam C."/>
            <person name="Daum C."/>
            <person name="Floudas D."/>
            <person name="Sun H."/>
            <person name="Yadav J.S."/>
            <person name="Pangilinan J."/>
            <person name="Larsson K.H."/>
            <person name="Matsuura K."/>
            <person name="Barry K."/>
            <person name="Labutti K."/>
            <person name="Kuo R."/>
            <person name="Ohm R.A."/>
            <person name="Bhattacharya S.S."/>
            <person name="Shirouzu T."/>
            <person name="Yoshinaga Y."/>
            <person name="Martin F.M."/>
            <person name="Grigoriev I.V."/>
            <person name="Hibbett D.S."/>
        </authorList>
    </citation>
    <scope>NUCLEOTIDE SEQUENCE [LARGE SCALE GENOMIC DNA]</scope>
    <source>
        <strain evidence="2 3">CBS 109695</strain>
    </source>
</reference>
<sequence length="135" mass="14403">MNSPPEPGSPSPSTPSSGSPPPDEMEQMEAASHGTGPGSFLGKFTNSLSNIGTSSSTAKRRLPGGPSFGAASNTRDPKSRRTQEGKDRERRGGAGESWGEGKRKDKDELLDSNLVEQLRKEFGDPFLDDDIKNRA</sequence>
<feature type="compositionally biased region" description="Polar residues" evidence="1">
    <location>
        <begin position="44"/>
        <end position="57"/>
    </location>
</feature>
<dbReference type="Proteomes" id="UP000076532">
    <property type="component" value="Unassembled WGS sequence"/>
</dbReference>
<proteinExistence type="predicted"/>
<feature type="compositionally biased region" description="Basic and acidic residues" evidence="1">
    <location>
        <begin position="75"/>
        <end position="109"/>
    </location>
</feature>
<keyword evidence="3" id="KW-1185">Reference proteome</keyword>
<evidence type="ECO:0000313" key="2">
    <source>
        <dbReference type="EMBL" id="KZP18896.1"/>
    </source>
</evidence>
<feature type="compositionally biased region" description="Pro residues" evidence="1">
    <location>
        <begin position="1"/>
        <end position="22"/>
    </location>
</feature>
<feature type="region of interest" description="Disordered" evidence="1">
    <location>
        <begin position="1"/>
        <end position="109"/>
    </location>
</feature>
<protein>
    <submittedName>
        <fullName evidence="2">Uncharacterized protein</fullName>
    </submittedName>
</protein>
<dbReference type="OrthoDB" id="2726318at2759"/>
<evidence type="ECO:0000313" key="3">
    <source>
        <dbReference type="Proteomes" id="UP000076532"/>
    </source>
</evidence>
<name>A0A166HIL1_9AGAM</name>
<dbReference type="EMBL" id="KV417568">
    <property type="protein sequence ID" value="KZP18896.1"/>
    <property type="molecule type" value="Genomic_DNA"/>
</dbReference>
<evidence type="ECO:0000256" key="1">
    <source>
        <dbReference type="SAM" id="MobiDB-lite"/>
    </source>
</evidence>